<dbReference type="PANTHER" id="PTHR21600">
    <property type="entry name" value="MITOCHONDRIAL RNA PSEUDOURIDINE SYNTHASE"/>
    <property type="match status" value="1"/>
</dbReference>
<dbReference type="CDD" id="cd02869">
    <property type="entry name" value="PseudoU_synth_RluA_like"/>
    <property type="match status" value="1"/>
</dbReference>
<keyword evidence="2" id="KW-0812">Transmembrane</keyword>
<comment type="similarity">
    <text evidence="1">Belongs to the pseudouridine synthase RluA family.</text>
</comment>
<feature type="transmembrane region" description="Helical" evidence="2">
    <location>
        <begin position="6"/>
        <end position="29"/>
    </location>
</feature>
<evidence type="ECO:0000256" key="1">
    <source>
        <dbReference type="ARBA" id="ARBA00010876"/>
    </source>
</evidence>
<accession>A0AAW2GFB3</accession>
<name>A0AAW2GFB3_9HYME</name>
<evidence type="ECO:0000256" key="2">
    <source>
        <dbReference type="SAM" id="Phobius"/>
    </source>
</evidence>
<dbReference type="Proteomes" id="UP001430953">
    <property type="component" value="Unassembled WGS sequence"/>
</dbReference>
<dbReference type="InterPro" id="IPR020103">
    <property type="entry name" value="PsdUridine_synth_cat_dom_sf"/>
</dbReference>
<dbReference type="AlphaFoldDB" id="A0AAW2GFB3"/>
<feature type="domain" description="Pseudouridine synthase RsuA/RluA-like" evidence="3">
    <location>
        <begin position="54"/>
        <end position="216"/>
    </location>
</feature>
<dbReference type="GO" id="GO:0003723">
    <property type="term" value="F:RNA binding"/>
    <property type="evidence" value="ECO:0007669"/>
    <property type="project" value="InterPro"/>
</dbReference>
<dbReference type="GO" id="GO:0009982">
    <property type="term" value="F:pseudouridine synthase activity"/>
    <property type="evidence" value="ECO:0007669"/>
    <property type="project" value="InterPro"/>
</dbReference>
<dbReference type="SUPFAM" id="SSF55120">
    <property type="entry name" value="Pseudouridine synthase"/>
    <property type="match status" value="1"/>
</dbReference>
<dbReference type="Pfam" id="PF00849">
    <property type="entry name" value="PseudoU_synth_2"/>
    <property type="match status" value="1"/>
</dbReference>
<reference evidence="4 5" key="1">
    <citation type="submission" date="2023-03" db="EMBL/GenBank/DDBJ databases">
        <title>High recombination rates correlate with genetic variation in Cardiocondyla obscurior ants.</title>
        <authorList>
            <person name="Errbii M."/>
        </authorList>
    </citation>
    <scope>NUCLEOTIDE SEQUENCE [LARGE SCALE GENOMIC DNA]</scope>
    <source>
        <strain evidence="4">Alpha-2009</strain>
        <tissue evidence="4">Whole body</tissue>
    </source>
</reference>
<keyword evidence="2" id="KW-0472">Membrane</keyword>
<evidence type="ECO:0000313" key="4">
    <source>
        <dbReference type="EMBL" id="KAL0124771.1"/>
    </source>
</evidence>
<organism evidence="4 5">
    <name type="scientific">Cardiocondyla obscurior</name>
    <dbReference type="NCBI Taxonomy" id="286306"/>
    <lineage>
        <taxon>Eukaryota</taxon>
        <taxon>Metazoa</taxon>
        <taxon>Ecdysozoa</taxon>
        <taxon>Arthropoda</taxon>
        <taxon>Hexapoda</taxon>
        <taxon>Insecta</taxon>
        <taxon>Pterygota</taxon>
        <taxon>Neoptera</taxon>
        <taxon>Endopterygota</taxon>
        <taxon>Hymenoptera</taxon>
        <taxon>Apocrita</taxon>
        <taxon>Aculeata</taxon>
        <taxon>Formicoidea</taxon>
        <taxon>Formicidae</taxon>
        <taxon>Myrmicinae</taxon>
        <taxon>Cardiocondyla</taxon>
    </lineage>
</organism>
<dbReference type="EMBL" id="JADYXP020000005">
    <property type="protein sequence ID" value="KAL0124771.1"/>
    <property type="molecule type" value="Genomic_DNA"/>
</dbReference>
<dbReference type="Gene3D" id="3.30.2350.10">
    <property type="entry name" value="Pseudouridine synthase"/>
    <property type="match status" value="1"/>
</dbReference>
<gene>
    <name evidence="4" type="ORF">PUN28_006553</name>
</gene>
<dbReference type="PANTHER" id="PTHR21600:SF87">
    <property type="entry name" value="RNA PSEUDOURIDYLATE SYNTHASE DOMAIN-CONTAINING PROTEIN 1"/>
    <property type="match status" value="1"/>
</dbReference>
<dbReference type="GO" id="GO:0000455">
    <property type="term" value="P:enzyme-directed rRNA pseudouridine synthesis"/>
    <property type="evidence" value="ECO:0007669"/>
    <property type="project" value="TreeGrafter"/>
</dbReference>
<dbReference type="InterPro" id="IPR050188">
    <property type="entry name" value="RluA_PseudoU_synthase"/>
</dbReference>
<protein>
    <recommendedName>
        <fullName evidence="3">Pseudouridine synthase RsuA/RluA-like domain-containing protein</fullName>
    </recommendedName>
</protein>
<sequence length="292" mass="33877">MVTVNVNGFLHTCTLIVCNLAYTVIRLIYSCIKRLMNDWHDKHRSVKIVHRSENFLIVDKPYDMYINSNNPDRKTKLREMLPDLVNPRLCHEFHFVHRLDYPTSGVICIALNKKSARAASSAFENHKVQKFYLALVHGHIHESRIIIDKPIGADIREKTGNHKMCTSDSIFCDKPRKSYTTLVVLERGFWKGKPATKILLAPGTGRRHQLRVHCHHIGHTVIGDYTYSEGKDIEPRRTYLHSLRLILNCDIENIDVRTEDPFDASILSDYKATNVIKILDENIFRDIYKLMK</sequence>
<keyword evidence="2" id="KW-1133">Transmembrane helix</keyword>
<evidence type="ECO:0000259" key="3">
    <source>
        <dbReference type="Pfam" id="PF00849"/>
    </source>
</evidence>
<comment type="caution">
    <text evidence="4">The sequence shown here is derived from an EMBL/GenBank/DDBJ whole genome shotgun (WGS) entry which is preliminary data.</text>
</comment>
<keyword evidence="5" id="KW-1185">Reference proteome</keyword>
<evidence type="ECO:0000313" key="5">
    <source>
        <dbReference type="Proteomes" id="UP001430953"/>
    </source>
</evidence>
<dbReference type="InterPro" id="IPR006145">
    <property type="entry name" value="PsdUridine_synth_RsuA/RluA"/>
</dbReference>
<proteinExistence type="inferred from homology"/>